<evidence type="ECO:0000313" key="1">
    <source>
        <dbReference type="EMBL" id="KAG9220092.1"/>
    </source>
</evidence>
<proteinExistence type="predicted"/>
<organism evidence="1 2">
    <name type="scientific">Pleurotus cornucopiae</name>
    <name type="common">Cornucopia mushroom</name>
    <dbReference type="NCBI Taxonomy" id="5321"/>
    <lineage>
        <taxon>Eukaryota</taxon>
        <taxon>Fungi</taxon>
        <taxon>Dikarya</taxon>
        <taxon>Basidiomycota</taxon>
        <taxon>Agaricomycotina</taxon>
        <taxon>Agaricomycetes</taxon>
        <taxon>Agaricomycetidae</taxon>
        <taxon>Agaricales</taxon>
        <taxon>Pleurotineae</taxon>
        <taxon>Pleurotaceae</taxon>
        <taxon>Pleurotus</taxon>
    </lineage>
</organism>
<comment type="caution">
    <text evidence="1">The sequence shown here is derived from an EMBL/GenBank/DDBJ whole genome shotgun (WGS) entry which is preliminary data.</text>
</comment>
<dbReference type="Proteomes" id="UP000824881">
    <property type="component" value="Unassembled WGS sequence"/>
</dbReference>
<name>A0ACB7IPC5_PLECO</name>
<gene>
    <name evidence="1" type="ORF">CCMSSC00406_0009885</name>
</gene>
<accession>A0ACB7IPC5</accession>
<evidence type="ECO:0000313" key="2">
    <source>
        <dbReference type="Proteomes" id="UP000824881"/>
    </source>
</evidence>
<keyword evidence="2" id="KW-1185">Reference proteome</keyword>
<dbReference type="EMBL" id="WQMT02000008">
    <property type="protein sequence ID" value="KAG9220092.1"/>
    <property type="molecule type" value="Genomic_DNA"/>
</dbReference>
<protein>
    <submittedName>
        <fullName evidence="1">Uncharacterized protein</fullName>
    </submittedName>
</protein>
<sequence>MVVPTASKVQGVEFISKDATEPNSNAPRKVVLQFPKDGSSVGIPRMFDNNCMSREHGHLELRADGKIILHDDSTFGTFIYWGRGSKKLSKGEHYQVKHGDSIIFGSTKYEAKGSFAVRVVMQVIDNEFLAPPPVAETPSKLTVPKQGHRKNKSDSNLPNAVKHRDNDRKRLSGQDKYLDVQPDNTPIRSRSPSPTAMKKDVASHKVTKLDRELTIPARPGIRLGDGVDVLTGDIMRCALASTASTPLRNSAVPEARGSANIISHETLYTLRSEYGANVGAKINLPCPVDIGADVRSLFAKESHKRASIFFVQYQAEGKFPMERLEDPTLKNRLQNMTPSAFRNMYGDYFVDGIINGYRHRIIVACSAKDVSKKKETEHEARVSVANFFQMGGQYAKDTQTSESYNVLDARIELYGYPVATTNLAAGSLKEAREILKGLPTPMGSPTLVLLRHYSLLDYCKLPMEVNVDPAVFKHLQKMRVLYAQLQATMLHPSLVGSYDEYQVSNATSEFEEQRTNLAQDSPEALEKQTSILKSLQDAKEAADARVNRWLLVEEAREMDKKIRCFGPDNQRYKWECGSLGKSEAAMPGMKFVRMKGGQEAREIDWTTPKTAGSKLGSLIGTPTFERVQFWSENTRSESQEREAVVQTDVKSFSRSIVGTRFIVLGWSLSCIWKGKARPKVIAPLSDNCILKDEFEVCVDASVPTEWHCRVTFVEKYH</sequence>
<reference evidence="1 2" key="1">
    <citation type="journal article" date="2021" name="Appl. Environ. Microbiol.">
        <title>Genetic linkage and physical mapping for an oyster mushroom Pleurotus cornucopiae and QTL analysis for the trait cap color.</title>
        <authorList>
            <person name="Zhang Y."/>
            <person name="Gao W."/>
            <person name="Sonnenberg A."/>
            <person name="Chen Q."/>
            <person name="Zhang J."/>
            <person name="Huang C."/>
        </authorList>
    </citation>
    <scope>NUCLEOTIDE SEQUENCE [LARGE SCALE GENOMIC DNA]</scope>
    <source>
        <strain evidence="1">CCMSSC00406</strain>
    </source>
</reference>